<comment type="caution">
    <text evidence="1">The sequence shown here is derived from an EMBL/GenBank/DDBJ whole genome shotgun (WGS) entry which is preliminary data.</text>
</comment>
<accession>A0AAN9JPR5</accession>
<dbReference type="EMBL" id="JAYKXN010000003">
    <property type="protein sequence ID" value="KAK7302066.1"/>
    <property type="molecule type" value="Genomic_DNA"/>
</dbReference>
<sequence length="88" mass="10195">MVPVTHNFNGGSLGSLADFPEIVAKAPRLDRIMHASGRRFLWWWCIKEAWWWGCDVVEEKERKKIVVLCGGGKLNVVLEWCRMTYMKG</sequence>
<dbReference type="Proteomes" id="UP001359559">
    <property type="component" value="Unassembled WGS sequence"/>
</dbReference>
<dbReference type="AlphaFoldDB" id="A0AAN9JPR5"/>
<reference evidence="1 2" key="1">
    <citation type="submission" date="2024-01" db="EMBL/GenBank/DDBJ databases">
        <title>The genomes of 5 underutilized Papilionoideae crops provide insights into root nodulation and disease resistance.</title>
        <authorList>
            <person name="Yuan L."/>
        </authorList>
    </citation>
    <scope>NUCLEOTIDE SEQUENCE [LARGE SCALE GENOMIC DNA]</scope>
    <source>
        <strain evidence="1">LY-2023</strain>
        <tissue evidence="1">Leaf</tissue>
    </source>
</reference>
<organism evidence="1 2">
    <name type="scientific">Clitoria ternatea</name>
    <name type="common">Butterfly pea</name>
    <dbReference type="NCBI Taxonomy" id="43366"/>
    <lineage>
        <taxon>Eukaryota</taxon>
        <taxon>Viridiplantae</taxon>
        <taxon>Streptophyta</taxon>
        <taxon>Embryophyta</taxon>
        <taxon>Tracheophyta</taxon>
        <taxon>Spermatophyta</taxon>
        <taxon>Magnoliopsida</taxon>
        <taxon>eudicotyledons</taxon>
        <taxon>Gunneridae</taxon>
        <taxon>Pentapetalae</taxon>
        <taxon>rosids</taxon>
        <taxon>fabids</taxon>
        <taxon>Fabales</taxon>
        <taxon>Fabaceae</taxon>
        <taxon>Papilionoideae</taxon>
        <taxon>50 kb inversion clade</taxon>
        <taxon>NPAAA clade</taxon>
        <taxon>indigoferoid/millettioid clade</taxon>
        <taxon>Phaseoleae</taxon>
        <taxon>Clitoria</taxon>
    </lineage>
</organism>
<keyword evidence="2" id="KW-1185">Reference proteome</keyword>
<gene>
    <name evidence="1" type="ORF">RJT34_12945</name>
</gene>
<protein>
    <submittedName>
        <fullName evidence="1">Uncharacterized protein</fullName>
    </submittedName>
</protein>
<proteinExistence type="predicted"/>
<evidence type="ECO:0000313" key="1">
    <source>
        <dbReference type="EMBL" id="KAK7302066.1"/>
    </source>
</evidence>
<name>A0AAN9JPR5_CLITE</name>
<evidence type="ECO:0000313" key="2">
    <source>
        <dbReference type="Proteomes" id="UP001359559"/>
    </source>
</evidence>